<name>A0A5B7DYZ9_PORTR</name>
<evidence type="ECO:0000256" key="1">
    <source>
        <dbReference type="SAM" id="MobiDB-lite"/>
    </source>
</evidence>
<feature type="region of interest" description="Disordered" evidence="1">
    <location>
        <begin position="57"/>
        <end position="83"/>
    </location>
</feature>
<reference evidence="2 3" key="1">
    <citation type="submission" date="2019-05" db="EMBL/GenBank/DDBJ databases">
        <title>Another draft genome of Portunus trituberculatus and its Hox gene families provides insights of decapod evolution.</title>
        <authorList>
            <person name="Jeong J.-H."/>
            <person name="Song I."/>
            <person name="Kim S."/>
            <person name="Choi T."/>
            <person name="Kim D."/>
            <person name="Ryu S."/>
            <person name="Kim W."/>
        </authorList>
    </citation>
    <scope>NUCLEOTIDE SEQUENCE [LARGE SCALE GENOMIC DNA]</scope>
    <source>
        <tissue evidence="2">Muscle</tissue>
    </source>
</reference>
<dbReference type="AlphaFoldDB" id="A0A5B7DYZ9"/>
<proteinExistence type="predicted"/>
<evidence type="ECO:0000313" key="3">
    <source>
        <dbReference type="Proteomes" id="UP000324222"/>
    </source>
</evidence>
<gene>
    <name evidence="2" type="ORF">E2C01_019834</name>
</gene>
<organism evidence="2 3">
    <name type="scientific">Portunus trituberculatus</name>
    <name type="common">Swimming crab</name>
    <name type="synonym">Neptunus trituberculatus</name>
    <dbReference type="NCBI Taxonomy" id="210409"/>
    <lineage>
        <taxon>Eukaryota</taxon>
        <taxon>Metazoa</taxon>
        <taxon>Ecdysozoa</taxon>
        <taxon>Arthropoda</taxon>
        <taxon>Crustacea</taxon>
        <taxon>Multicrustacea</taxon>
        <taxon>Malacostraca</taxon>
        <taxon>Eumalacostraca</taxon>
        <taxon>Eucarida</taxon>
        <taxon>Decapoda</taxon>
        <taxon>Pleocyemata</taxon>
        <taxon>Brachyura</taxon>
        <taxon>Eubrachyura</taxon>
        <taxon>Portunoidea</taxon>
        <taxon>Portunidae</taxon>
        <taxon>Portuninae</taxon>
        <taxon>Portunus</taxon>
    </lineage>
</organism>
<sequence length="83" mass="9407">MKVRNLRLTRDQLKKPIHLFDTSHPAEATIHADDFPASQRYVKSEMDETSTMLHNHGNTTVVQPTLPNHANTTVQTTLPPHIL</sequence>
<evidence type="ECO:0000313" key="2">
    <source>
        <dbReference type="EMBL" id="MPC26688.1"/>
    </source>
</evidence>
<keyword evidence="3" id="KW-1185">Reference proteome</keyword>
<protein>
    <submittedName>
        <fullName evidence="2">Uncharacterized protein</fullName>
    </submittedName>
</protein>
<comment type="caution">
    <text evidence="2">The sequence shown here is derived from an EMBL/GenBank/DDBJ whole genome shotgun (WGS) entry which is preliminary data.</text>
</comment>
<accession>A0A5B7DYZ9</accession>
<dbReference type="Proteomes" id="UP000324222">
    <property type="component" value="Unassembled WGS sequence"/>
</dbReference>
<dbReference type="EMBL" id="VSRR010001635">
    <property type="protein sequence ID" value="MPC26688.1"/>
    <property type="molecule type" value="Genomic_DNA"/>
</dbReference>